<dbReference type="AlphaFoldDB" id="A0AAI8VZR2"/>
<reference evidence="1" key="1">
    <citation type="submission" date="2023-10" db="EMBL/GenBank/DDBJ databases">
        <authorList>
            <person name="Hackl T."/>
        </authorList>
    </citation>
    <scope>NUCLEOTIDE SEQUENCE</scope>
</reference>
<dbReference type="Proteomes" id="UP001295740">
    <property type="component" value="Unassembled WGS sequence"/>
</dbReference>
<evidence type="ECO:0000313" key="2">
    <source>
        <dbReference type="Proteomes" id="UP001295740"/>
    </source>
</evidence>
<protein>
    <submittedName>
        <fullName evidence="1">Uu.00g015420.m01.CDS01</fullName>
    </submittedName>
</protein>
<keyword evidence="2" id="KW-1185">Reference proteome</keyword>
<sequence length="411" mass="44810">MAHFQAHSLRQTLDSLMDASVGSLGSGNPPPTMLAKKNRLSRLKNKLSVFSKPKKQHTYVETRPCSPPPPLGQTDGCYENSRTELLGAHHDTDFDDIGSDDGDSTYQDAVPAIANDWEQFAKDIAFYCNYEPEEASAFVVEQLAAAMSSSMKGDDTDHEELLLACTDVPAVPNNSRGESTVSIGMLNDTISSMKGDDTDHDEILIACTTVPAVPNKSRRVDTFSDDDDDADYESDKWSVISMDTPDVVSIDNDEVLLIKRQEAKAMSVVPDMHTVNAKLSAQVDNGQVGNARVDNAQREDYDQDMDSSDKSVVSIDSAVAVSDCSDDNDDYGNDTYNVMPSSKLRKLDELSCVPDLDQVNAKLCAHVSDAYAVTPGRAYMKVHPRYAAKHDQDPIWRIADGFGALAVLALA</sequence>
<dbReference type="EMBL" id="CAUWAG010000020">
    <property type="protein sequence ID" value="CAJ2513423.1"/>
    <property type="molecule type" value="Genomic_DNA"/>
</dbReference>
<name>A0AAI8VZR2_9PEZI</name>
<proteinExistence type="predicted"/>
<gene>
    <name evidence="1" type="ORF">KHLLAP_LOCUS13891</name>
</gene>
<accession>A0AAI8VZR2</accession>
<evidence type="ECO:0000313" key="1">
    <source>
        <dbReference type="EMBL" id="CAJ2513423.1"/>
    </source>
</evidence>
<organism evidence="1 2">
    <name type="scientific">Anthostomella pinea</name>
    <dbReference type="NCBI Taxonomy" id="933095"/>
    <lineage>
        <taxon>Eukaryota</taxon>
        <taxon>Fungi</taxon>
        <taxon>Dikarya</taxon>
        <taxon>Ascomycota</taxon>
        <taxon>Pezizomycotina</taxon>
        <taxon>Sordariomycetes</taxon>
        <taxon>Xylariomycetidae</taxon>
        <taxon>Xylariales</taxon>
        <taxon>Xylariaceae</taxon>
        <taxon>Anthostomella</taxon>
    </lineage>
</organism>
<comment type="caution">
    <text evidence="1">The sequence shown here is derived from an EMBL/GenBank/DDBJ whole genome shotgun (WGS) entry which is preliminary data.</text>
</comment>